<proteinExistence type="predicted"/>
<accession>A0AA36DVB1</accession>
<dbReference type="Proteomes" id="UP001177003">
    <property type="component" value="Chromosome 2"/>
</dbReference>
<keyword evidence="2" id="KW-1185">Reference proteome</keyword>
<evidence type="ECO:0000313" key="2">
    <source>
        <dbReference type="Proteomes" id="UP001177003"/>
    </source>
</evidence>
<organism evidence="1 2">
    <name type="scientific">Lactuca saligna</name>
    <name type="common">Willowleaf lettuce</name>
    <dbReference type="NCBI Taxonomy" id="75948"/>
    <lineage>
        <taxon>Eukaryota</taxon>
        <taxon>Viridiplantae</taxon>
        <taxon>Streptophyta</taxon>
        <taxon>Embryophyta</taxon>
        <taxon>Tracheophyta</taxon>
        <taxon>Spermatophyta</taxon>
        <taxon>Magnoliopsida</taxon>
        <taxon>eudicotyledons</taxon>
        <taxon>Gunneridae</taxon>
        <taxon>Pentapetalae</taxon>
        <taxon>asterids</taxon>
        <taxon>campanulids</taxon>
        <taxon>Asterales</taxon>
        <taxon>Asteraceae</taxon>
        <taxon>Cichorioideae</taxon>
        <taxon>Cichorieae</taxon>
        <taxon>Lactucinae</taxon>
        <taxon>Lactuca</taxon>
    </lineage>
</organism>
<dbReference type="AlphaFoldDB" id="A0AA36DVB1"/>
<sequence>MEGFPPNLDPDVSTPLEGQLDKAKLGSKSVTIFTSNLPFGSYQAKKVSICVKKFNPGEKLAKPRVTGSENSDLLKKLSSNPPIHYITGGKRGVVCDVSGIDGGGMCGVFGMEKSMVSNGMVLTGSTYVAFLEQGT</sequence>
<protein>
    <submittedName>
        <fullName evidence="1">Uncharacterized protein</fullName>
    </submittedName>
</protein>
<name>A0AA36DVB1_LACSI</name>
<reference evidence="1" key="1">
    <citation type="submission" date="2023-04" db="EMBL/GenBank/DDBJ databases">
        <authorList>
            <person name="Vijverberg K."/>
            <person name="Xiong W."/>
            <person name="Schranz E."/>
        </authorList>
    </citation>
    <scope>NUCLEOTIDE SEQUENCE</scope>
</reference>
<evidence type="ECO:0000313" key="1">
    <source>
        <dbReference type="EMBL" id="CAI9272953.1"/>
    </source>
</evidence>
<gene>
    <name evidence="1" type="ORF">LSALG_LOCUS13129</name>
</gene>
<dbReference type="EMBL" id="OX465078">
    <property type="protein sequence ID" value="CAI9272953.1"/>
    <property type="molecule type" value="Genomic_DNA"/>
</dbReference>